<evidence type="ECO:0000259" key="2">
    <source>
        <dbReference type="Pfam" id="PF00561"/>
    </source>
</evidence>
<dbReference type="InterPro" id="IPR000073">
    <property type="entry name" value="AB_hydrolase_1"/>
</dbReference>
<keyword evidence="3" id="KW-0378">Hydrolase</keyword>
<keyword evidence="1" id="KW-0732">Signal</keyword>
<keyword evidence="4" id="KW-1185">Reference proteome</keyword>
<dbReference type="InterPro" id="IPR029058">
    <property type="entry name" value="AB_hydrolase_fold"/>
</dbReference>
<evidence type="ECO:0000313" key="3">
    <source>
        <dbReference type="EMBL" id="GAA4337320.1"/>
    </source>
</evidence>
<feature type="domain" description="AB hydrolase-1" evidence="2">
    <location>
        <begin position="43"/>
        <end position="276"/>
    </location>
</feature>
<protein>
    <submittedName>
        <fullName evidence="3">Alpha/beta hydrolase</fullName>
    </submittedName>
</protein>
<dbReference type="PRINTS" id="PR00111">
    <property type="entry name" value="ABHYDROLASE"/>
</dbReference>
<organism evidence="3 4">
    <name type="scientific">Flaviaesturariibacter amylovorans</name>
    <dbReference type="NCBI Taxonomy" id="1084520"/>
    <lineage>
        <taxon>Bacteria</taxon>
        <taxon>Pseudomonadati</taxon>
        <taxon>Bacteroidota</taxon>
        <taxon>Chitinophagia</taxon>
        <taxon>Chitinophagales</taxon>
        <taxon>Chitinophagaceae</taxon>
        <taxon>Flaviaestuariibacter</taxon>
    </lineage>
</organism>
<dbReference type="RefSeq" id="WP_345256888.1">
    <property type="nucleotide sequence ID" value="NZ_BAABGY010000009.1"/>
</dbReference>
<dbReference type="SUPFAM" id="SSF53474">
    <property type="entry name" value="alpha/beta-Hydrolases"/>
    <property type="match status" value="1"/>
</dbReference>
<accession>A0ABP8HC49</accession>
<dbReference type="InterPro" id="IPR000639">
    <property type="entry name" value="Epox_hydrolase-like"/>
</dbReference>
<name>A0ABP8HC49_9BACT</name>
<reference evidence="4" key="1">
    <citation type="journal article" date="2019" name="Int. J. Syst. Evol. Microbiol.">
        <title>The Global Catalogue of Microorganisms (GCM) 10K type strain sequencing project: providing services to taxonomists for standard genome sequencing and annotation.</title>
        <authorList>
            <consortium name="The Broad Institute Genomics Platform"/>
            <consortium name="The Broad Institute Genome Sequencing Center for Infectious Disease"/>
            <person name="Wu L."/>
            <person name="Ma J."/>
        </authorList>
    </citation>
    <scope>NUCLEOTIDE SEQUENCE [LARGE SCALE GENOMIC DNA]</scope>
    <source>
        <strain evidence="4">JCM 17919</strain>
    </source>
</reference>
<feature type="chain" id="PRO_5045987236" evidence="1">
    <location>
        <begin position="19"/>
        <end position="297"/>
    </location>
</feature>
<dbReference type="InterPro" id="IPR050266">
    <property type="entry name" value="AB_hydrolase_sf"/>
</dbReference>
<dbReference type="PANTHER" id="PTHR43798">
    <property type="entry name" value="MONOACYLGLYCEROL LIPASE"/>
    <property type="match status" value="1"/>
</dbReference>
<dbReference type="EMBL" id="BAABGY010000009">
    <property type="protein sequence ID" value="GAA4337320.1"/>
    <property type="molecule type" value="Genomic_DNA"/>
</dbReference>
<sequence>MRSLLLLLLLTAGLYAPAQRPGRVRQIPFNGGHISCRSYGSGKPLLLVHAGFQDHTMWSDQVNAFMNQYEVIVFDLPGHGATTGGPARPFAADILRTLMDSLNIPSAPIVGLSMGSAVALDFAVQFPKRVERLVLAAPGLPGWDEVQALDTTTKQYISDLFGALERNDTATAADVFVRAWYVGPERQRSSIPGMLWDYGYGTTLRNMKEHRVTGWPQFATPTAVHRLDALRIPVFLLTGTIDMPEVLKVHAYLKSRLPNVQEALLTGAAHMINLERSADFNRLLAAFLQNEPLPSLK</sequence>
<dbReference type="GO" id="GO:0016787">
    <property type="term" value="F:hydrolase activity"/>
    <property type="evidence" value="ECO:0007669"/>
    <property type="project" value="UniProtKB-KW"/>
</dbReference>
<dbReference type="Proteomes" id="UP001501725">
    <property type="component" value="Unassembled WGS sequence"/>
</dbReference>
<proteinExistence type="predicted"/>
<dbReference type="Gene3D" id="3.40.50.1820">
    <property type="entry name" value="alpha/beta hydrolase"/>
    <property type="match status" value="1"/>
</dbReference>
<dbReference type="Pfam" id="PF00561">
    <property type="entry name" value="Abhydrolase_1"/>
    <property type="match status" value="1"/>
</dbReference>
<evidence type="ECO:0000256" key="1">
    <source>
        <dbReference type="SAM" id="SignalP"/>
    </source>
</evidence>
<evidence type="ECO:0000313" key="4">
    <source>
        <dbReference type="Proteomes" id="UP001501725"/>
    </source>
</evidence>
<feature type="signal peptide" evidence="1">
    <location>
        <begin position="1"/>
        <end position="18"/>
    </location>
</feature>
<gene>
    <name evidence="3" type="ORF">GCM10023184_33090</name>
</gene>
<dbReference type="PANTHER" id="PTHR43798:SF33">
    <property type="entry name" value="HYDROLASE, PUTATIVE (AFU_ORTHOLOGUE AFUA_2G14860)-RELATED"/>
    <property type="match status" value="1"/>
</dbReference>
<dbReference type="PRINTS" id="PR00412">
    <property type="entry name" value="EPOXHYDRLASE"/>
</dbReference>
<comment type="caution">
    <text evidence="3">The sequence shown here is derived from an EMBL/GenBank/DDBJ whole genome shotgun (WGS) entry which is preliminary data.</text>
</comment>